<keyword evidence="26" id="KW-1185">Reference proteome</keyword>
<evidence type="ECO:0000256" key="6">
    <source>
        <dbReference type="ARBA" id="ARBA00022703"/>
    </source>
</evidence>
<dbReference type="InterPro" id="IPR029069">
    <property type="entry name" value="HotDog_dom_sf"/>
</dbReference>
<evidence type="ECO:0000256" key="11">
    <source>
        <dbReference type="ARBA" id="ARBA00023136"/>
    </source>
</evidence>
<evidence type="ECO:0000256" key="5">
    <source>
        <dbReference type="ARBA" id="ARBA00022490"/>
    </source>
</evidence>
<evidence type="ECO:0000313" key="25">
    <source>
        <dbReference type="EMBL" id="MBE1534836.1"/>
    </source>
</evidence>
<dbReference type="PANTHER" id="PTHR12418">
    <property type="entry name" value="ACYL-COENZYME A THIOESTERASE THEM4"/>
    <property type="match status" value="1"/>
</dbReference>
<comment type="catalytic activity">
    <reaction evidence="13">
        <text>(5Z,8Z,11Z,14Z)-eicosatetraenoyl-CoA + H2O = (5Z,8Z,11Z,14Z)-eicosatetraenoate + CoA + H(+)</text>
        <dbReference type="Rhea" id="RHEA:40151"/>
        <dbReference type="ChEBI" id="CHEBI:15377"/>
        <dbReference type="ChEBI" id="CHEBI:15378"/>
        <dbReference type="ChEBI" id="CHEBI:32395"/>
        <dbReference type="ChEBI" id="CHEBI:57287"/>
        <dbReference type="ChEBI" id="CHEBI:57368"/>
    </reaction>
    <physiologicalReaction direction="left-to-right" evidence="13">
        <dbReference type="Rhea" id="RHEA:40152"/>
    </physiologicalReaction>
</comment>
<evidence type="ECO:0000256" key="3">
    <source>
        <dbReference type="ARBA" id="ARBA00004632"/>
    </source>
</evidence>
<evidence type="ECO:0000256" key="17">
    <source>
        <dbReference type="ARBA" id="ARBA00040123"/>
    </source>
</evidence>
<keyword evidence="7" id="KW-0378">Hydrolase</keyword>
<comment type="subcellular location">
    <subcellularLocation>
        <location evidence="3">Cell projection</location>
        <location evidence="3">Ruffle membrane</location>
    </subcellularLocation>
    <subcellularLocation>
        <location evidence="2">Cytoplasm</location>
    </subcellularLocation>
    <subcellularLocation>
        <location evidence="1">Membrane</location>
        <topology evidence="1">Peripheral membrane protein</topology>
    </subcellularLocation>
</comment>
<organism evidence="25 26">
    <name type="scientific">Actinomadura algeriensis</name>
    <dbReference type="NCBI Taxonomy" id="1679523"/>
    <lineage>
        <taxon>Bacteria</taxon>
        <taxon>Bacillati</taxon>
        <taxon>Actinomycetota</taxon>
        <taxon>Actinomycetes</taxon>
        <taxon>Streptosporangiales</taxon>
        <taxon>Thermomonosporaceae</taxon>
        <taxon>Actinomadura</taxon>
    </lineage>
</organism>
<evidence type="ECO:0000256" key="12">
    <source>
        <dbReference type="ARBA" id="ARBA00023273"/>
    </source>
</evidence>
<evidence type="ECO:0000256" key="10">
    <source>
        <dbReference type="ARBA" id="ARBA00023098"/>
    </source>
</evidence>
<dbReference type="Proteomes" id="UP000627838">
    <property type="component" value="Unassembled WGS sequence"/>
</dbReference>
<comment type="catalytic activity">
    <reaction evidence="23">
        <text>tetradecanoyl-CoA + H2O = tetradecanoate + CoA + H(+)</text>
        <dbReference type="Rhea" id="RHEA:40119"/>
        <dbReference type="ChEBI" id="CHEBI:15377"/>
        <dbReference type="ChEBI" id="CHEBI:15378"/>
        <dbReference type="ChEBI" id="CHEBI:30807"/>
        <dbReference type="ChEBI" id="CHEBI:57287"/>
        <dbReference type="ChEBI" id="CHEBI:57385"/>
    </reaction>
    <physiologicalReaction direction="left-to-right" evidence="23">
        <dbReference type="Rhea" id="RHEA:40120"/>
    </physiologicalReaction>
</comment>
<protein>
    <recommendedName>
        <fullName evidence="17">Acyl-coenzyme A thioesterase THEM4</fullName>
        <ecNumber evidence="16">3.1.2.2</ecNumber>
    </recommendedName>
    <alternativeName>
        <fullName evidence="18">Thioesterase superfamily member 4</fullName>
    </alternativeName>
</protein>
<dbReference type="Pfam" id="PF03061">
    <property type="entry name" value="4HBT"/>
    <property type="match status" value="1"/>
</dbReference>
<evidence type="ECO:0000256" key="9">
    <source>
        <dbReference type="ARBA" id="ARBA00022946"/>
    </source>
</evidence>
<evidence type="ECO:0000256" key="7">
    <source>
        <dbReference type="ARBA" id="ARBA00022801"/>
    </source>
</evidence>
<dbReference type="SUPFAM" id="SSF54637">
    <property type="entry name" value="Thioesterase/thiol ester dehydrase-isomerase"/>
    <property type="match status" value="1"/>
</dbReference>
<evidence type="ECO:0000256" key="4">
    <source>
        <dbReference type="ARBA" id="ARBA00022475"/>
    </source>
</evidence>
<comment type="catalytic activity">
    <reaction evidence="22">
        <text>dodecanoyl-CoA + H2O = dodecanoate + CoA + H(+)</text>
        <dbReference type="Rhea" id="RHEA:30135"/>
        <dbReference type="ChEBI" id="CHEBI:15377"/>
        <dbReference type="ChEBI" id="CHEBI:15378"/>
        <dbReference type="ChEBI" id="CHEBI:18262"/>
        <dbReference type="ChEBI" id="CHEBI:57287"/>
        <dbReference type="ChEBI" id="CHEBI:57375"/>
    </reaction>
    <physiologicalReaction direction="left-to-right" evidence="22">
        <dbReference type="Rhea" id="RHEA:30136"/>
    </physiologicalReaction>
</comment>
<evidence type="ECO:0000256" key="14">
    <source>
        <dbReference type="ARBA" id="ARBA00037002"/>
    </source>
</evidence>
<keyword evidence="4" id="KW-1003">Cell membrane</keyword>
<gene>
    <name evidence="25" type="ORF">H4W34_004669</name>
</gene>
<evidence type="ECO:0000256" key="1">
    <source>
        <dbReference type="ARBA" id="ARBA00004170"/>
    </source>
</evidence>
<dbReference type="InterPro" id="IPR006683">
    <property type="entry name" value="Thioestr_dom"/>
</dbReference>
<evidence type="ECO:0000256" key="15">
    <source>
        <dbReference type="ARBA" id="ARBA00038456"/>
    </source>
</evidence>
<evidence type="ECO:0000256" key="22">
    <source>
        <dbReference type="ARBA" id="ARBA00048074"/>
    </source>
</evidence>
<keyword evidence="8" id="KW-0276">Fatty acid metabolism</keyword>
<keyword evidence="9" id="KW-0809">Transit peptide</keyword>
<comment type="catalytic activity">
    <reaction evidence="19">
        <text>octanoyl-CoA + H2O = octanoate + CoA + H(+)</text>
        <dbReference type="Rhea" id="RHEA:30143"/>
        <dbReference type="ChEBI" id="CHEBI:15377"/>
        <dbReference type="ChEBI" id="CHEBI:15378"/>
        <dbReference type="ChEBI" id="CHEBI:25646"/>
        <dbReference type="ChEBI" id="CHEBI:57287"/>
        <dbReference type="ChEBI" id="CHEBI:57386"/>
    </reaction>
    <physiologicalReaction direction="left-to-right" evidence="19">
        <dbReference type="Rhea" id="RHEA:30144"/>
    </physiologicalReaction>
</comment>
<dbReference type="Gene3D" id="3.10.129.10">
    <property type="entry name" value="Hotdog Thioesterase"/>
    <property type="match status" value="1"/>
</dbReference>
<comment type="catalytic activity">
    <reaction evidence="21">
        <text>decanoyl-CoA + H2O = decanoate + CoA + H(+)</text>
        <dbReference type="Rhea" id="RHEA:40059"/>
        <dbReference type="ChEBI" id="CHEBI:15377"/>
        <dbReference type="ChEBI" id="CHEBI:15378"/>
        <dbReference type="ChEBI" id="CHEBI:27689"/>
        <dbReference type="ChEBI" id="CHEBI:57287"/>
        <dbReference type="ChEBI" id="CHEBI:61430"/>
    </reaction>
    <physiologicalReaction direction="left-to-right" evidence="21">
        <dbReference type="Rhea" id="RHEA:40060"/>
    </physiologicalReaction>
</comment>
<evidence type="ECO:0000256" key="13">
    <source>
        <dbReference type="ARBA" id="ARBA00035852"/>
    </source>
</evidence>
<reference evidence="25 26" key="1">
    <citation type="submission" date="2020-10" db="EMBL/GenBank/DDBJ databases">
        <title>Sequencing the genomes of 1000 actinobacteria strains.</title>
        <authorList>
            <person name="Klenk H.-P."/>
        </authorList>
    </citation>
    <scope>NUCLEOTIDE SEQUENCE [LARGE SCALE GENOMIC DNA]</scope>
    <source>
        <strain evidence="25 26">DSM 46744</strain>
    </source>
</reference>
<keyword evidence="6" id="KW-0053">Apoptosis</keyword>
<keyword evidence="12" id="KW-0966">Cell projection</keyword>
<comment type="caution">
    <text evidence="25">The sequence shown here is derived from an EMBL/GenBank/DDBJ whole genome shotgun (WGS) entry which is preliminary data.</text>
</comment>
<dbReference type="CDD" id="cd03443">
    <property type="entry name" value="PaaI_thioesterase"/>
    <property type="match status" value="1"/>
</dbReference>
<evidence type="ECO:0000256" key="8">
    <source>
        <dbReference type="ARBA" id="ARBA00022832"/>
    </source>
</evidence>
<name>A0ABR9JW98_9ACTN</name>
<dbReference type="PANTHER" id="PTHR12418:SF19">
    <property type="entry name" value="ACYL-COENZYME A THIOESTERASE THEM4"/>
    <property type="match status" value="1"/>
</dbReference>
<evidence type="ECO:0000256" key="19">
    <source>
        <dbReference type="ARBA" id="ARBA00047588"/>
    </source>
</evidence>
<feature type="domain" description="Thioesterase" evidence="24">
    <location>
        <begin position="120"/>
        <end position="191"/>
    </location>
</feature>
<comment type="catalytic activity">
    <reaction evidence="14">
        <text>(9Z)-octadecenoyl-CoA + H2O = (9Z)-octadecenoate + CoA + H(+)</text>
        <dbReference type="Rhea" id="RHEA:40139"/>
        <dbReference type="ChEBI" id="CHEBI:15377"/>
        <dbReference type="ChEBI" id="CHEBI:15378"/>
        <dbReference type="ChEBI" id="CHEBI:30823"/>
        <dbReference type="ChEBI" id="CHEBI:57287"/>
        <dbReference type="ChEBI" id="CHEBI:57387"/>
    </reaction>
    <physiologicalReaction direction="left-to-right" evidence="14">
        <dbReference type="Rhea" id="RHEA:40140"/>
    </physiologicalReaction>
</comment>
<dbReference type="RefSeq" id="WP_192761141.1">
    <property type="nucleotide sequence ID" value="NZ_JADBDZ010000001.1"/>
</dbReference>
<comment type="similarity">
    <text evidence="15">Belongs to the THEM4/THEM5 thioesterase family.</text>
</comment>
<proteinExistence type="inferred from homology"/>
<sequence length="208" mass="21630">MREAFVDRDILTGDDEAGMAALAAEVRALTEAVVRTGVASAEAASVAAEVAALTARLKATRRVHPPYGTVGESGMERQIANPVTGHLNPIAPPVDFKVSEEGIVRAEFTLPTVYEGPPTFVHGGVSAMIMDQVLGMAAAATGTAGMTATLETRYRRPTPLGVPLTVEAKASRVEGRKIYADGTICGPDGRVTVEASAMFIAPQTRPGA</sequence>
<evidence type="ECO:0000256" key="20">
    <source>
        <dbReference type="ARBA" id="ARBA00047734"/>
    </source>
</evidence>
<evidence type="ECO:0000256" key="18">
    <source>
        <dbReference type="ARBA" id="ARBA00043210"/>
    </source>
</evidence>
<evidence type="ECO:0000313" key="26">
    <source>
        <dbReference type="Proteomes" id="UP000627838"/>
    </source>
</evidence>
<dbReference type="EC" id="3.1.2.2" evidence="16"/>
<keyword evidence="11" id="KW-0472">Membrane</keyword>
<dbReference type="EMBL" id="JADBDZ010000001">
    <property type="protein sequence ID" value="MBE1534836.1"/>
    <property type="molecule type" value="Genomic_DNA"/>
</dbReference>
<dbReference type="InterPro" id="IPR052365">
    <property type="entry name" value="THEM4/THEM5_acyl-CoA_thioest"/>
</dbReference>
<accession>A0ABR9JW98</accession>
<keyword evidence="10" id="KW-0443">Lipid metabolism</keyword>
<comment type="catalytic activity">
    <reaction evidence="20">
        <text>hexadecanoyl-CoA + H2O = hexadecanoate + CoA + H(+)</text>
        <dbReference type="Rhea" id="RHEA:16645"/>
        <dbReference type="ChEBI" id="CHEBI:7896"/>
        <dbReference type="ChEBI" id="CHEBI:15377"/>
        <dbReference type="ChEBI" id="CHEBI:15378"/>
        <dbReference type="ChEBI" id="CHEBI:57287"/>
        <dbReference type="ChEBI" id="CHEBI:57379"/>
        <dbReference type="EC" id="3.1.2.2"/>
    </reaction>
    <physiologicalReaction direction="left-to-right" evidence="20">
        <dbReference type="Rhea" id="RHEA:16646"/>
    </physiologicalReaction>
</comment>
<evidence type="ECO:0000256" key="23">
    <source>
        <dbReference type="ARBA" id="ARBA00048180"/>
    </source>
</evidence>
<keyword evidence="5" id="KW-0963">Cytoplasm</keyword>
<evidence type="ECO:0000256" key="21">
    <source>
        <dbReference type="ARBA" id="ARBA00047969"/>
    </source>
</evidence>
<evidence type="ECO:0000259" key="24">
    <source>
        <dbReference type="Pfam" id="PF03061"/>
    </source>
</evidence>
<evidence type="ECO:0000256" key="2">
    <source>
        <dbReference type="ARBA" id="ARBA00004496"/>
    </source>
</evidence>
<evidence type="ECO:0000256" key="16">
    <source>
        <dbReference type="ARBA" id="ARBA00038848"/>
    </source>
</evidence>